<dbReference type="STRING" id="1150368.SAMN02927921_00928"/>
<reference evidence="2 3" key="1">
    <citation type="submission" date="2016-11" db="EMBL/GenBank/DDBJ databases">
        <authorList>
            <person name="Jaros S."/>
            <person name="Januszkiewicz K."/>
            <person name="Wedrychowicz H."/>
        </authorList>
    </citation>
    <scope>NUCLEOTIDE SEQUENCE [LARGE SCALE GENOMIC DNA]</scope>
    <source>
        <strain evidence="2 3">CGMCC 1.12145</strain>
    </source>
</reference>
<keyword evidence="3" id="KW-1185">Reference proteome</keyword>
<dbReference type="Gene3D" id="3.40.50.880">
    <property type="match status" value="1"/>
</dbReference>
<dbReference type="AlphaFoldDB" id="A0A1K1N049"/>
<dbReference type="InterPro" id="IPR029010">
    <property type="entry name" value="ThuA-like"/>
</dbReference>
<protein>
    <recommendedName>
        <fullName evidence="1">ThuA-like domain-containing protein</fullName>
    </recommendedName>
</protein>
<accession>A0A1K1N049</accession>
<proteinExistence type="predicted"/>
<dbReference type="SUPFAM" id="SSF52317">
    <property type="entry name" value="Class I glutamine amidotransferase-like"/>
    <property type="match status" value="1"/>
</dbReference>
<dbReference type="RefSeq" id="WP_072316218.1">
    <property type="nucleotide sequence ID" value="NZ_FPJE01000004.1"/>
</dbReference>
<dbReference type="Proteomes" id="UP000182248">
    <property type="component" value="Unassembled WGS sequence"/>
</dbReference>
<evidence type="ECO:0000259" key="1">
    <source>
        <dbReference type="Pfam" id="PF06283"/>
    </source>
</evidence>
<dbReference type="PANTHER" id="PTHR40469">
    <property type="entry name" value="SECRETED GLYCOSYL HYDROLASE"/>
    <property type="match status" value="1"/>
</dbReference>
<organism evidence="2 3">
    <name type="scientific">Sinomicrobium oceani</name>
    <dbReference type="NCBI Taxonomy" id="1150368"/>
    <lineage>
        <taxon>Bacteria</taxon>
        <taxon>Pseudomonadati</taxon>
        <taxon>Bacteroidota</taxon>
        <taxon>Flavobacteriia</taxon>
        <taxon>Flavobacteriales</taxon>
        <taxon>Flavobacteriaceae</taxon>
        <taxon>Sinomicrobium</taxon>
    </lineage>
</organism>
<evidence type="ECO:0000313" key="2">
    <source>
        <dbReference type="EMBL" id="SFW28802.1"/>
    </source>
</evidence>
<sequence>MKLTSALLGVLFSVMSFGLYAQKQQNVLVFTKTAGFRHESIETGVELIEKLGQENHFGVTHSEDASLFNKDTLAHYNAVVFLNTTGDILNDEQQRAFEFFMEKGGGFVGVHAATDTEYDWPWYGMLVGAYFENHPKIQEARIQVKMPSHSTCSHLGETWTRTDEWYNFKNISPNIKVLLNLDESSYEGGTNGPSHPIAWYQEFAGGRSFYTGGGHTKESYSEEAFVKHLLEGIKYCLFR</sequence>
<gene>
    <name evidence="2" type="ORF">SAMN02927921_00928</name>
</gene>
<dbReference type="Pfam" id="PF06283">
    <property type="entry name" value="ThuA"/>
    <property type="match status" value="1"/>
</dbReference>
<dbReference type="EMBL" id="FPJE01000004">
    <property type="protein sequence ID" value="SFW28802.1"/>
    <property type="molecule type" value="Genomic_DNA"/>
</dbReference>
<feature type="domain" description="ThuA-like" evidence="1">
    <location>
        <begin position="26"/>
        <end position="236"/>
    </location>
</feature>
<dbReference type="InterPro" id="IPR029062">
    <property type="entry name" value="Class_I_gatase-like"/>
</dbReference>
<dbReference type="OrthoDB" id="9816308at2"/>
<dbReference type="PANTHER" id="PTHR40469:SF2">
    <property type="entry name" value="GALACTOSE-BINDING DOMAIN-LIKE SUPERFAMILY PROTEIN"/>
    <property type="match status" value="1"/>
</dbReference>
<evidence type="ECO:0000313" key="3">
    <source>
        <dbReference type="Proteomes" id="UP000182248"/>
    </source>
</evidence>
<name>A0A1K1N049_9FLAO</name>